<feature type="signal peptide" evidence="1">
    <location>
        <begin position="1"/>
        <end position="27"/>
    </location>
</feature>
<keyword evidence="1" id="KW-0732">Signal</keyword>
<dbReference type="EMBL" id="OY731401">
    <property type="protein sequence ID" value="CAJ1952994.1"/>
    <property type="molecule type" value="Genomic_DNA"/>
</dbReference>
<keyword evidence="4" id="KW-1185">Reference proteome</keyword>
<protein>
    <recommendedName>
        <fullName evidence="2">GH18 domain-containing protein</fullName>
    </recommendedName>
</protein>
<evidence type="ECO:0000259" key="2">
    <source>
        <dbReference type="PROSITE" id="PS51910"/>
    </source>
</evidence>
<dbReference type="AlphaFoldDB" id="A0AA86SX40"/>
<dbReference type="Proteomes" id="UP001189624">
    <property type="component" value="Chromosome 4"/>
</dbReference>
<dbReference type="Gene3D" id="3.20.20.80">
    <property type="entry name" value="Glycosidases"/>
    <property type="match status" value="1"/>
</dbReference>
<evidence type="ECO:0000313" key="3">
    <source>
        <dbReference type="EMBL" id="CAJ1952994.1"/>
    </source>
</evidence>
<feature type="domain" description="GH18" evidence="2">
    <location>
        <begin position="34"/>
        <end position="311"/>
    </location>
</feature>
<dbReference type="PANTHER" id="PTHR45708">
    <property type="entry name" value="ENDOCHITINASE"/>
    <property type="match status" value="1"/>
</dbReference>
<organism evidence="3 4">
    <name type="scientific">Sphenostylis stenocarpa</name>
    <dbReference type="NCBI Taxonomy" id="92480"/>
    <lineage>
        <taxon>Eukaryota</taxon>
        <taxon>Viridiplantae</taxon>
        <taxon>Streptophyta</taxon>
        <taxon>Embryophyta</taxon>
        <taxon>Tracheophyta</taxon>
        <taxon>Spermatophyta</taxon>
        <taxon>Magnoliopsida</taxon>
        <taxon>eudicotyledons</taxon>
        <taxon>Gunneridae</taxon>
        <taxon>Pentapetalae</taxon>
        <taxon>rosids</taxon>
        <taxon>fabids</taxon>
        <taxon>Fabales</taxon>
        <taxon>Fabaceae</taxon>
        <taxon>Papilionoideae</taxon>
        <taxon>50 kb inversion clade</taxon>
        <taxon>NPAAA clade</taxon>
        <taxon>indigoferoid/millettioid clade</taxon>
        <taxon>Phaseoleae</taxon>
        <taxon>Sphenostylis</taxon>
    </lineage>
</organism>
<dbReference type="GO" id="GO:0005975">
    <property type="term" value="P:carbohydrate metabolic process"/>
    <property type="evidence" value="ECO:0007669"/>
    <property type="project" value="InterPro"/>
</dbReference>
<sequence length="339" mass="37433">MGIPKPSSTVFLLLALVTAAISFTANASECVHYGDIAVYWGQKSPEEETSLTFTCGMPYSIVILQSLIVYDNGKTPRLNLGSHCGSTGNLCSNLESEITYCQTRKVKVFLSLGIDRTLSTTNSNLTASPDAAENLANYLLENFLSGKSGPLGNVSLDGIDFPAVSDGENLHWDEVVKAINASTTARKIYLSAAPQCVYPDYYLGSAIRTGLFDYIWVQFFYQNRCIYTPGNPSNLFNEWNIWTKNVPNSLIFLGLVATEEIAGYIDYFPLIDDVLPIVRQASNYGGIMIWNRYYDKSTYYSSVIRNDVQRQCRCVCEGDDGFAPNGLYGLRSGSQPLSI</sequence>
<dbReference type="Pfam" id="PF00704">
    <property type="entry name" value="Glyco_hydro_18"/>
    <property type="match status" value="1"/>
</dbReference>
<feature type="chain" id="PRO_5041665044" description="GH18 domain-containing protein" evidence="1">
    <location>
        <begin position="28"/>
        <end position="339"/>
    </location>
</feature>
<dbReference type="InterPro" id="IPR017853">
    <property type="entry name" value="GH"/>
</dbReference>
<reference evidence="3" key="1">
    <citation type="submission" date="2023-10" db="EMBL/GenBank/DDBJ databases">
        <authorList>
            <person name="Domelevo Entfellner J.-B."/>
        </authorList>
    </citation>
    <scope>NUCLEOTIDE SEQUENCE</scope>
</reference>
<proteinExistence type="predicted"/>
<dbReference type="PANTHER" id="PTHR45708:SF31">
    <property type="entry name" value="III ACIDIC ENDOCHITINASE, PUTATIVE-RELATED"/>
    <property type="match status" value="1"/>
</dbReference>
<accession>A0AA86SX40</accession>
<gene>
    <name evidence="3" type="ORF">AYBTSS11_LOCUS15591</name>
</gene>
<dbReference type="SUPFAM" id="SSF51445">
    <property type="entry name" value="(Trans)glycosidases"/>
    <property type="match status" value="1"/>
</dbReference>
<dbReference type="GO" id="GO:0004568">
    <property type="term" value="F:chitinase activity"/>
    <property type="evidence" value="ECO:0007669"/>
    <property type="project" value="TreeGrafter"/>
</dbReference>
<dbReference type="InterPro" id="IPR050542">
    <property type="entry name" value="Glycosyl_Hydrlase18_Chitinase"/>
</dbReference>
<evidence type="ECO:0000256" key="1">
    <source>
        <dbReference type="SAM" id="SignalP"/>
    </source>
</evidence>
<evidence type="ECO:0000313" key="4">
    <source>
        <dbReference type="Proteomes" id="UP001189624"/>
    </source>
</evidence>
<dbReference type="PROSITE" id="PS51910">
    <property type="entry name" value="GH18_2"/>
    <property type="match status" value="1"/>
</dbReference>
<name>A0AA86SX40_9FABA</name>
<dbReference type="InterPro" id="IPR001223">
    <property type="entry name" value="Glyco_hydro18_cat"/>
</dbReference>
<dbReference type="Gramene" id="rna-AYBTSS11_LOCUS15591">
    <property type="protein sequence ID" value="CAJ1952994.1"/>
    <property type="gene ID" value="gene-AYBTSS11_LOCUS15591"/>
</dbReference>
<dbReference type="GO" id="GO:0005576">
    <property type="term" value="C:extracellular region"/>
    <property type="evidence" value="ECO:0007669"/>
    <property type="project" value="TreeGrafter"/>
</dbReference>